<dbReference type="EMBL" id="VRMG01000008">
    <property type="protein sequence ID" value="TXN29872.1"/>
    <property type="molecule type" value="Genomic_DNA"/>
</dbReference>
<dbReference type="PANTHER" id="PTHR42736">
    <property type="entry name" value="PROTEIN-GLUTAMINE GAMMA-GLUTAMYLTRANSFERASE"/>
    <property type="match status" value="1"/>
</dbReference>
<comment type="caution">
    <text evidence="4">The sequence shown here is derived from an EMBL/GenBank/DDBJ whole genome shotgun (WGS) entry which is preliminary data.</text>
</comment>
<evidence type="ECO:0000313" key="5">
    <source>
        <dbReference type="Proteomes" id="UP000321379"/>
    </source>
</evidence>
<organism evidence="4 5">
    <name type="scientific">Lacisediminihabitans profunda</name>
    <dbReference type="NCBI Taxonomy" id="2594790"/>
    <lineage>
        <taxon>Bacteria</taxon>
        <taxon>Bacillati</taxon>
        <taxon>Actinomycetota</taxon>
        <taxon>Actinomycetes</taxon>
        <taxon>Micrococcales</taxon>
        <taxon>Microbacteriaceae</taxon>
        <taxon>Lacisediminihabitans</taxon>
    </lineage>
</organism>
<dbReference type="InterPro" id="IPR002931">
    <property type="entry name" value="Transglutaminase-like"/>
</dbReference>
<sequence>MHAVSAASRLRPAATAPSDFGRDRSVRVSGALLLALIATITGLHVILEGALWWIQLVLLSALVLGTATGARYLTRYRWLPPLLSLLVFGGALTLFFASGTGFLGVVPTGDSFERFRELTDAAAVSINRQSLPAVANIPITFLLCAGVGAIAWIADLIALTLRFPALAGIPLAVLLAVPSVVSIDSTDPFVFVAAALAFLLLLRSAVPLRLTRATVSLASAIIVGTMVLPLVLPAVTPAEEVGSGLSTGVNPVLSLGDDLRQDIEHTVLDYSTKSGDGHYLRLVSLEKFVGSSWSPDNFSVNRGNTTNKLGEAPGLSPDVGRSNETSYVSIKSLTSPWLPLPYPTTTISGLVGDWFWDPAGLVVRSPNQTAEGESYRAVSLTISPTPAQLEAAGSTVPSGLAPYLDLPADIPAVIGATAQAVAGGAPSNYEKALLLQDFFRIGDFEYSETAPVKAGYDGTGMKVVAAFLKAKSGYCIHFASAMAVMARSLGIPSRIAIGFLPGSRTGFDSAGRTLFEVTSHDLHAWPELYFEGIGWTRFEPTPGRGDIPSYADQSLADVPIPVNSTPASNSPAAAPRPSSSASVNPLDPSGPNRANGGGIAGLNSWLWTAFALLLVALVTSVPGPVRSLQRRRRVRSLRAGTAQAVVAWREVLQSADDLGYAIPQTATPREAEEMLATHVPGAHPALGRLRVAVERESYAAPSGGGAYPGASGDVLTVVGGLRATAGRWRRLRAAIAPRSLWARLAARLNREA</sequence>
<dbReference type="AlphaFoldDB" id="A0A5C8UN83"/>
<evidence type="ECO:0000256" key="1">
    <source>
        <dbReference type="SAM" id="MobiDB-lite"/>
    </source>
</evidence>
<feature type="transmembrane region" description="Helical" evidence="2">
    <location>
        <begin position="52"/>
        <end position="73"/>
    </location>
</feature>
<dbReference type="SUPFAM" id="SSF54001">
    <property type="entry name" value="Cysteine proteinases"/>
    <property type="match status" value="1"/>
</dbReference>
<dbReference type="PANTHER" id="PTHR42736:SF1">
    <property type="entry name" value="PROTEIN-GLUTAMINE GAMMA-GLUTAMYLTRANSFERASE"/>
    <property type="match status" value="1"/>
</dbReference>
<dbReference type="RefSeq" id="WP_147783915.1">
    <property type="nucleotide sequence ID" value="NZ_VRMG01000008.1"/>
</dbReference>
<name>A0A5C8UN83_9MICO</name>
<dbReference type="SMART" id="SM00460">
    <property type="entry name" value="TGc"/>
    <property type="match status" value="1"/>
</dbReference>
<evidence type="ECO:0000259" key="3">
    <source>
        <dbReference type="SMART" id="SM00460"/>
    </source>
</evidence>
<feature type="region of interest" description="Disordered" evidence="1">
    <location>
        <begin position="561"/>
        <end position="592"/>
    </location>
</feature>
<proteinExistence type="predicted"/>
<keyword evidence="2" id="KW-0812">Transmembrane</keyword>
<dbReference type="Pfam" id="PF11992">
    <property type="entry name" value="TgpA_N"/>
    <property type="match status" value="1"/>
</dbReference>
<feature type="transmembrane region" description="Helical" evidence="2">
    <location>
        <begin position="189"/>
        <end position="206"/>
    </location>
</feature>
<dbReference type="Proteomes" id="UP000321379">
    <property type="component" value="Unassembled WGS sequence"/>
</dbReference>
<evidence type="ECO:0000313" key="4">
    <source>
        <dbReference type="EMBL" id="TXN29872.1"/>
    </source>
</evidence>
<gene>
    <name evidence="4" type="ORF">FVP33_12080</name>
</gene>
<feature type="transmembrane region" description="Helical" evidence="2">
    <location>
        <begin position="85"/>
        <end position="106"/>
    </location>
</feature>
<protein>
    <submittedName>
        <fullName evidence="4">Transglutaminase domain-containing protein</fullName>
    </submittedName>
</protein>
<reference evidence="4 5" key="1">
    <citation type="submission" date="2019-08" db="EMBL/GenBank/DDBJ databases">
        <title>Bacterial whole genome sequence for Glaciihabitans sp. CHu50b-6-2.</title>
        <authorList>
            <person name="Jin L."/>
        </authorList>
    </citation>
    <scope>NUCLEOTIDE SEQUENCE [LARGE SCALE GENOMIC DNA]</scope>
    <source>
        <strain evidence="4 5">CHu50b-6-2</strain>
    </source>
</reference>
<feature type="transmembrane region" description="Helical" evidence="2">
    <location>
        <begin position="213"/>
        <end position="232"/>
    </location>
</feature>
<dbReference type="InterPro" id="IPR021878">
    <property type="entry name" value="TgpA_N"/>
</dbReference>
<dbReference type="InterPro" id="IPR052901">
    <property type="entry name" value="Bact_TGase-like"/>
</dbReference>
<feature type="compositionally biased region" description="Low complexity" evidence="1">
    <location>
        <begin position="561"/>
        <end position="585"/>
    </location>
</feature>
<keyword evidence="5" id="KW-1185">Reference proteome</keyword>
<dbReference type="InterPro" id="IPR038765">
    <property type="entry name" value="Papain-like_cys_pep_sf"/>
</dbReference>
<keyword evidence="2" id="KW-0472">Membrane</keyword>
<evidence type="ECO:0000256" key="2">
    <source>
        <dbReference type="SAM" id="Phobius"/>
    </source>
</evidence>
<dbReference type="Gene3D" id="3.10.620.30">
    <property type="match status" value="1"/>
</dbReference>
<dbReference type="Pfam" id="PF01841">
    <property type="entry name" value="Transglut_core"/>
    <property type="match status" value="1"/>
</dbReference>
<feature type="domain" description="Transglutaminase-like" evidence="3">
    <location>
        <begin position="467"/>
        <end position="542"/>
    </location>
</feature>
<feature type="transmembrane region" description="Helical" evidence="2">
    <location>
        <begin position="605"/>
        <end position="625"/>
    </location>
</feature>
<feature type="transmembrane region" description="Helical" evidence="2">
    <location>
        <begin position="28"/>
        <end position="46"/>
    </location>
</feature>
<keyword evidence="2" id="KW-1133">Transmembrane helix</keyword>
<feature type="transmembrane region" description="Helical" evidence="2">
    <location>
        <begin position="137"/>
        <end position="158"/>
    </location>
</feature>
<feature type="transmembrane region" description="Helical" evidence="2">
    <location>
        <begin position="165"/>
        <end position="183"/>
    </location>
</feature>
<accession>A0A5C8UN83</accession>